<organism evidence="1">
    <name type="scientific">marine metagenome</name>
    <dbReference type="NCBI Taxonomy" id="408172"/>
    <lineage>
        <taxon>unclassified sequences</taxon>
        <taxon>metagenomes</taxon>
        <taxon>ecological metagenomes</taxon>
    </lineage>
</organism>
<evidence type="ECO:0000313" key="1">
    <source>
        <dbReference type="EMBL" id="SVA80327.1"/>
    </source>
</evidence>
<feature type="non-terminal residue" evidence="1">
    <location>
        <position position="23"/>
    </location>
</feature>
<proteinExistence type="predicted"/>
<dbReference type="EMBL" id="UINC01019021">
    <property type="protein sequence ID" value="SVA80327.1"/>
    <property type="molecule type" value="Genomic_DNA"/>
</dbReference>
<dbReference type="AlphaFoldDB" id="A0A381YV35"/>
<gene>
    <name evidence="1" type="ORF">METZ01_LOCUS133181</name>
</gene>
<protein>
    <submittedName>
        <fullName evidence="1">Uncharacterized protein</fullName>
    </submittedName>
</protein>
<sequence>MRSDTIKKGIARAPARAMFKAMG</sequence>
<name>A0A381YV35_9ZZZZ</name>
<accession>A0A381YV35</accession>
<reference evidence="1" key="1">
    <citation type="submission" date="2018-05" db="EMBL/GenBank/DDBJ databases">
        <authorList>
            <person name="Lanie J.A."/>
            <person name="Ng W.-L."/>
            <person name="Kazmierczak K.M."/>
            <person name="Andrzejewski T.M."/>
            <person name="Davidsen T.M."/>
            <person name="Wayne K.J."/>
            <person name="Tettelin H."/>
            <person name="Glass J.I."/>
            <person name="Rusch D."/>
            <person name="Podicherti R."/>
            <person name="Tsui H.-C.T."/>
            <person name="Winkler M.E."/>
        </authorList>
    </citation>
    <scope>NUCLEOTIDE SEQUENCE</scope>
</reference>